<protein>
    <submittedName>
        <fullName evidence="2">Uncharacterized protein</fullName>
    </submittedName>
</protein>
<accession>B5Z8N9</accession>
<name>B5Z8N9_HELPG</name>
<dbReference type="HOGENOM" id="CLU_2806572_0_0_7"/>
<reference evidence="2 3" key="1">
    <citation type="journal article" date="2009" name="J. Bacteriol.">
        <title>The complete genome sequence of Helicobacter pylori strain G27.</title>
        <authorList>
            <person name="Baltrus D.A."/>
            <person name="Amieva M.R."/>
            <person name="Covacci A."/>
            <person name="Lowe T.M."/>
            <person name="Merrell D.S."/>
            <person name="Ottemann K.M."/>
            <person name="Stein M."/>
            <person name="Salama N.R."/>
            <person name="Guillemin K."/>
        </authorList>
    </citation>
    <scope>NUCLEOTIDE SEQUENCE [LARGE SCALE GENOMIC DNA]</scope>
    <source>
        <strain evidence="2 3">G27</strain>
    </source>
</reference>
<evidence type="ECO:0000313" key="3">
    <source>
        <dbReference type="Proteomes" id="UP000001735"/>
    </source>
</evidence>
<dbReference type="KEGG" id="hpg:HPG27_1188"/>
<dbReference type="AlphaFoldDB" id="B5Z8N9"/>
<feature type="transmembrane region" description="Helical" evidence="1">
    <location>
        <begin position="12"/>
        <end position="31"/>
    </location>
</feature>
<keyword evidence="3" id="KW-1185">Reference proteome</keyword>
<dbReference type="EMBL" id="CP001173">
    <property type="protein sequence ID" value="ACI27938.1"/>
    <property type="molecule type" value="Genomic_DNA"/>
</dbReference>
<gene>
    <name evidence="2" type="ordered locus">HPG27_1188</name>
</gene>
<proteinExistence type="predicted"/>
<organism evidence="2 3">
    <name type="scientific">Helicobacter pylori (strain G27)</name>
    <dbReference type="NCBI Taxonomy" id="563041"/>
    <lineage>
        <taxon>Bacteria</taxon>
        <taxon>Pseudomonadati</taxon>
        <taxon>Campylobacterota</taxon>
        <taxon>Epsilonproteobacteria</taxon>
        <taxon>Campylobacterales</taxon>
        <taxon>Helicobacteraceae</taxon>
        <taxon>Helicobacter</taxon>
    </lineage>
</organism>
<dbReference type="Proteomes" id="UP000001735">
    <property type="component" value="Chromosome"/>
</dbReference>
<sequence>MYLEYYSIKRFFFFFIWGKFCHFFDFVWVVLKRVFRFCFNKDSGKNGGLVAWWDRFRFGCKILKGVF</sequence>
<keyword evidence="1" id="KW-0812">Transmembrane</keyword>
<keyword evidence="1" id="KW-1133">Transmembrane helix</keyword>
<keyword evidence="1" id="KW-0472">Membrane</keyword>
<evidence type="ECO:0000313" key="2">
    <source>
        <dbReference type="EMBL" id="ACI27938.1"/>
    </source>
</evidence>
<evidence type="ECO:0000256" key="1">
    <source>
        <dbReference type="SAM" id="Phobius"/>
    </source>
</evidence>